<sequence length="174" mass="17978">MFEVKVSAVTRFADRVVGTGTGTGTGTGLAAVSATPTLCADIGDDVHGTQDIGDDVREAQEIGNEVNDVQSDVEADVLSDIGKDVLDAIANFTEEATLVGGLDVADVVGAEGDPAKGVFSESASVGELLRVRKTALVSARNRAERMTRHGRPLPASSSPRGSRVSRVGDWRGGL</sequence>
<evidence type="ECO:0000313" key="2">
    <source>
        <dbReference type="EMBL" id="GAA2248760.1"/>
    </source>
</evidence>
<accession>A0ABN3E585</accession>
<feature type="region of interest" description="Disordered" evidence="1">
    <location>
        <begin position="140"/>
        <end position="174"/>
    </location>
</feature>
<protein>
    <submittedName>
        <fullName evidence="2">Uncharacterized protein</fullName>
    </submittedName>
</protein>
<reference evidence="2 3" key="1">
    <citation type="journal article" date="2019" name="Int. J. Syst. Evol. Microbiol.">
        <title>The Global Catalogue of Microorganisms (GCM) 10K type strain sequencing project: providing services to taxonomists for standard genome sequencing and annotation.</title>
        <authorList>
            <consortium name="The Broad Institute Genomics Platform"/>
            <consortium name="The Broad Institute Genome Sequencing Center for Infectious Disease"/>
            <person name="Wu L."/>
            <person name="Ma J."/>
        </authorList>
    </citation>
    <scope>NUCLEOTIDE SEQUENCE [LARGE SCALE GENOMIC DNA]</scope>
    <source>
        <strain evidence="2 3">JCM 7356</strain>
    </source>
</reference>
<gene>
    <name evidence="2" type="ORF">GCM10010430_34140</name>
</gene>
<dbReference type="Proteomes" id="UP001500305">
    <property type="component" value="Unassembled WGS sequence"/>
</dbReference>
<comment type="caution">
    <text evidence="2">The sequence shown here is derived from an EMBL/GenBank/DDBJ whole genome shotgun (WGS) entry which is preliminary data.</text>
</comment>
<evidence type="ECO:0000256" key="1">
    <source>
        <dbReference type="SAM" id="MobiDB-lite"/>
    </source>
</evidence>
<name>A0ABN3E585_9ACTN</name>
<dbReference type="EMBL" id="BAAATR010000013">
    <property type="protein sequence ID" value="GAA2248760.1"/>
    <property type="molecule type" value="Genomic_DNA"/>
</dbReference>
<keyword evidence="3" id="KW-1185">Reference proteome</keyword>
<evidence type="ECO:0000313" key="3">
    <source>
        <dbReference type="Proteomes" id="UP001500305"/>
    </source>
</evidence>
<organism evidence="2 3">
    <name type="scientific">Kitasatospora cystarginea</name>
    <dbReference type="NCBI Taxonomy" id="58350"/>
    <lineage>
        <taxon>Bacteria</taxon>
        <taxon>Bacillati</taxon>
        <taxon>Actinomycetota</taxon>
        <taxon>Actinomycetes</taxon>
        <taxon>Kitasatosporales</taxon>
        <taxon>Streptomycetaceae</taxon>
        <taxon>Kitasatospora</taxon>
    </lineage>
</organism>
<feature type="compositionally biased region" description="Low complexity" evidence="1">
    <location>
        <begin position="156"/>
        <end position="167"/>
    </location>
</feature>
<dbReference type="RefSeq" id="WP_344637251.1">
    <property type="nucleotide sequence ID" value="NZ_BAAATR010000013.1"/>
</dbReference>
<proteinExistence type="predicted"/>